<comment type="similarity">
    <text evidence="2 7">Belongs to the major facilitator superfamily. Sugar transporter (TC 2.A.1.1) family.</text>
</comment>
<evidence type="ECO:0000256" key="8">
    <source>
        <dbReference type="SAM" id="Phobius"/>
    </source>
</evidence>
<feature type="transmembrane region" description="Helical" evidence="8">
    <location>
        <begin position="98"/>
        <end position="117"/>
    </location>
</feature>
<feature type="transmembrane region" description="Helical" evidence="8">
    <location>
        <begin position="157"/>
        <end position="177"/>
    </location>
</feature>
<dbReference type="PANTHER" id="PTHR48022">
    <property type="entry name" value="PLASTIDIC GLUCOSE TRANSPORTER 4"/>
    <property type="match status" value="1"/>
</dbReference>
<dbReference type="PRINTS" id="PR00171">
    <property type="entry name" value="SUGRTRNSPORT"/>
</dbReference>
<feature type="domain" description="Major facilitator superfamily (MFS) profile" evidence="9">
    <location>
        <begin position="21"/>
        <end position="462"/>
    </location>
</feature>
<reference evidence="10 11" key="1">
    <citation type="journal article" date="2017" name="BMC Genomics">
        <title>Chromosome level assembly and secondary metabolite potential of the parasitic fungus Cordyceps militaris.</title>
        <authorList>
            <person name="Kramer G.J."/>
            <person name="Nodwell J.R."/>
        </authorList>
    </citation>
    <scope>NUCLEOTIDE SEQUENCE [LARGE SCALE GENOMIC DNA]</scope>
    <source>
        <strain evidence="10 11">ATCC 34164</strain>
    </source>
</reference>
<feature type="transmembrane region" description="Helical" evidence="8">
    <location>
        <begin position="337"/>
        <end position="359"/>
    </location>
</feature>
<dbReference type="InterPro" id="IPR036259">
    <property type="entry name" value="MFS_trans_sf"/>
</dbReference>
<dbReference type="PANTHER" id="PTHR48022:SF10">
    <property type="entry name" value="MAJOR FACILITATOR SUPERFAMILY (MFS) PROFILE DOMAIN-CONTAINING PROTEIN"/>
    <property type="match status" value="1"/>
</dbReference>
<evidence type="ECO:0000313" key="11">
    <source>
        <dbReference type="Proteomes" id="UP000323067"/>
    </source>
</evidence>
<keyword evidence="5 8" id="KW-1133">Transmembrane helix</keyword>
<evidence type="ECO:0000256" key="4">
    <source>
        <dbReference type="ARBA" id="ARBA00022692"/>
    </source>
</evidence>
<feature type="transmembrane region" description="Helical" evidence="8">
    <location>
        <begin position="123"/>
        <end position="145"/>
    </location>
</feature>
<organism evidence="10 11">
    <name type="scientific">Cordyceps militaris</name>
    <name type="common">Caterpillar fungus</name>
    <name type="synonym">Clavaria militaris</name>
    <dbReference type="NCBI Taxonomy" id="73501"/>
    <lineage>
        <taxon>Eukaryota</taxon>
        <taxon>Fungi</taxon>
        <taxon>Dikarya</taxon>
        <taxon>Ascomycota</taxon>
        <taxon>Pezizomycotina</taxon>
        <taxon>Sordariomycetes</taxon>
        <taxon>Hypocreomycetidae</taxon>
        <taxon>Hypocreales</taxon>
        <taxon>Cordycipitaceae</taxon>
        <taxon>Cordyceps</taxon>
    </lineage>
</organism>
<dbReference type="FunFam" id="1.20.1250.20:FF:000078">
    <property type="entry name" value="MFS maltose transporter, putative"/>
    <property type="match status" value="1"/>
</dbReference>
<evidence type="ECO:0000256" key="5">
    <source>
        <dbReference type="ARBA" id="ARBA00022989"/>
    </source>
</evidence>
<dbReference type="VEuPathDB" id="FungiDB:CCM_08090"/>
<comment type="subcellular location">
    <subcellularLocation>
        <location evidence="1">Membrane</location>
        <topology evidence="1">Multi-pass membrane protein</topology>
    </subcellularLocation>
</comment>
<feature type="transmembrane region" description="Helical" evidence="8">
    <location>
        <begin position="63"/>
        <end position="86"/>
    </location>
</feature>
<feature type="transmembrane region" description="Helical" evidence="8">
    <location>
        <begin position="406"/>
        <end position="427"/>
    </location>
</feature>
<dbReference type="Pfam" id="PF00083">
    <property type="entry name" value="Sugar_tr"/>
    <property type="match status" value="1"/>
</dbReference>
<evidence type="ECO:0000256" key="1">
    <source>
        <dbReference type="ARBA" id="ARBA00004141"/>
    </source>
</evidence>
<evidence type="ECO:0000259" key="9">
    <source>
        <dbReference type="PROSITE" id="PS50850"/>
    </source>
</evidence>
<feature type="transmembrane region" description="Helical" evidence="8">
    <location>
        <begin position="308"/>
        <end position="330"/>
    </location>
</feature>
<dbReference type="Proteomes" id="UP000323067">
    <property type="component" value="Chromosome v"/>
</dbReference>
<dbReference type="InterPro" id="IPR005829">
    <property type="entry name" value="Sugar_transporter_CS"/>
</dbReference>
<evidence type="ECO:0000256" key="3">
    <source>
        <dbReference type="ARBA" id="ARBA00022448"/>
    </source>
</evidence>
<dbReference type="InterPro" id="IPR020846">
    <property type="entry name" value="MFS_dom"/>
</dbReference>
<gene>
    <name evidence="10" type="ORF">A9K55_005331</name>
</gene>
<sequence length="552" mass="59525">MSQSIAVGDPWSRSHRRTVSYCFVVALGPVLFGFDQAAISGTIVIPRFQRDFGSVDALTGQHIITASGQTLLFGLLLVGAIVASVLSGPIGTRYGRKAGLYCCAGTSLIGPLIQVVAPNMGVMIFGRVLSGAGIGFAANFCGTYWSEVALAKHRGLITQGLVNLTAFLGASIIQGVHGLSSKWAWRAPVVVMMIAPFIMLCLIPLLPETPRWYITRGRPDDALQALRDLRGSTWPEEELESEIREMSAMYELECSLEGSTTYRDCFRNTDLRRTRISLIFVVFQSFTGISFIAGYGTLFFALSGIKQPFLTTVITSCCGLGGSIAAFPLVRTVGRRLLLLMGSAVCGISMLLFAIVGTAKPNSLAAANLLVACVCIYLFAYSASWGPLPITVLTEIPSNGLRSKTLSMSTTVNWLSAMLIACGAPYLVNPQYANIGVKLGFIFGGVTVLGWFWVFFDVPETKDRTLEEIDEMFLNNISTRGFKRYVCTGQVRDDNDQVVATVEKDVASDVLIRQSAATPKIIGPITTKSAASTVYSAPGPSTGLNNYRPISR</sequence>
<accession>A0A2H4SPG5</accession>
<feature type="transmembrane region" description="Helical" evidence="8">
    <location>
        <begin position="276"/>
        <end position="302"/>
    </location>
</feature>
<dbReference type="Gene3D" id="1.20.1250.20">
    <property type="entry name" value="MFS general substrate transporter like domains"/>
    <property type="match status" value="1"/>
</dbReference>
<feature type="transmembrane region" description="Helical" evidence="8">
    <location>
        <begin position="183"/>
        <end position="206"/>
    </location>
</feature>
<dbReference type="SUPFAM" id="SSF103473">
    <property type="entry name" value="MFS general substrate transporter"/>
    <property type="match status" value="1"/>
</dbReference>
<dbReference type="GO" id="GO:0005351">
    <property type="term" value="F:carbohydrate:proton symporter activity"/>
    <property type="evidence" value="ECO:0007669"/>
    <property type="project" value="TreeGrafter"/>
</dbReference>
<protein>
    <submittedName>
        <fullName evidence="10">General substrate transporter</fullName>
    </submittedName>
</protein>
<dbReference type="InterPro" id="IPR050360">
    <property type="entry name" value="MFS_Sugar_Transporters"/>
</dbReference>
<proteinExistence type="inferred from homology"/>
<dbReference type="VEuPathDB" id="FungiDB:A9K55_005331"/>
<evidence type="ECO:0000256" key="7">
    <source>
        <dbReference type="RuleBase" id="RU003346"/>
    </source>
</evidence>
<dbReference type="NCBIfam" id="TIGR00879">
    <property type="entry name" value="SP"/>
    <property type="match status" value="1"/>
</dbReference>
<feature type="transmembrane region" description="Helical" evidence="8">
    <location>
        <begin position="439"/>
        <end position="456"/>
    </location>
</feature>
<feature type="transmembrane region" description="Helical" evidence="8">
    <location>
        <begin position="21"/>
        <end position="43"/>
    </location>
</feature>
<dbReference type="InterPro" id="IPR003663">
    <property type="entry name" value="Sugar/inositol_transpt"/>
</dbReference>
<dbReference type="AlphaFoldDB" id="A0A2H4SPG5"/>
<dbReference type="EMBL" id="CP023325">
    <property type="protein sequence ID" value="ATY64990.1"/>
    <property type="molecule type" value="Genomic_DNA"/>
</dbReference>
<keyword evidence="3 7" id="KW-0813">Transport</keyword>
<dbReference type="InterPro" id="IPR005828">
    <property type="entry name" value="MFS_sugar_transport-like"/>
</dbReference>
<evidence type="ECO:0000256" key="6">
    <source>
        <dbReference type="ARBA" id="ARBA00023136"/>
    </source>
</evidence>
<keyword evidence="6 8" id="KW-0472">Membrane</keyword>
<dbReference type="PROSITE" id="PS50850">
    <property type="entry name" value="MFS"/>
    <property type="match status" value="1"/>
</dbReference>
<evidence type="ECO:0000256" key="2">
    <source>
        <dbReference type="ARBA" id="ARBA00010992"/>
    </source>
</evidence>
<name>A0A2H4SPG5_CORMI</name>
<feature type="transmembrane region" description="Helical" evidence="8">
    <location>
        <begin position="365"/>
        <end position="385"/>
    </location>
</feature>
<dbReference type="GO" id="GO:0016020">
    <property type="term" value="C:membrane"/>
    <property type="evidence" value="ECO:0007669"/>
    <property type="project" value="UniProtKB-SubCell"/>
</dbReference>
<dbReference type="PROSITE" id="PS00217">
    <property type="entry name" value="SUGAR_TRANSPORT_2"/>
    <property type="match status" value="1"/>
</dbReference>
<dbReference type="OrthoDB" id="6612291at2759"/>
<evidence type="ECO:0000313" key="10">
    <source>
        <dbReference type="EMBL" id="ATY64990.1"/>
    </source>
</evidence>
<keyword evidence="4 8" id="KW-0812">Transmembrane</keyword>